<dbReference type="InterPro" id="IPR017871">
    <property type="entry name" value="ABC_transporter-like_CS"/>
</dbReference>
<evidence type="ECO:0000256" key="1">
    <source>
        <dbReference type="ARBA" id="ARBA00004651"/>
    </source>
</evidence>
<evidence type="ECO:0000256" key="6">
    <source>
        <dbReference type="ARBA" id="ARBA00023136"/>
    </source>
</evidence>
<dbReference type="InterPro" id="IPR011527">
    <property type="entry name" value="ABC1_TM_dom"/>
</dbReference>
<evidence type="ECO:0000256" key="2">
    <source>
        <dbReference type="ARBA" id="ARBA00022692"/>
    </source>
</evidence>
<reference evidence="10 11" key="1">
    <citation type="submission" date="2020-08" db="EMBL/GenBank/DDBJ databases">
        <title>Genomic Encyclopedia of Type Strains, Phase IV (KMG-IV): sequencing the most valuable type-strain genomes for metagenomic binning, comparative biology and taxonomic classification.</title>
        <authorList>
            <person name="Goeker M."/>
        </authorList>
    </citation>
    <scope>NUCLEOTIDE SEQUENCE [LARGE SCALE GENOMIC DNA]</scope>
    <source>
        <strain evidence="10 11">DSM 102235</strain>
    </source>
</reference>
<evidence type="ECO:0000256" key="3">
    <source>
        <dbReference type="ARBA" id="ARBA00022741"/>
    </source>
</evidence>
<feature type="transmembrane region" description="Helical" evidence="7">
    <location>
        <begin position="139"/>
        <end position="161"/>
    </location>
</feature>
<dbReference type="Proteomes" id="UP000541426">
    <property type="component" value="Unassembled WGS sequence"/>
</dbReference>
<proteinExistence type="predicted"/>
<evidence type="ECO:0000256" key="5">
    <source>
        <dbReference type="ARBA" id="ARBA00022989"/>
    </source>
</evidence>
<dbReference type="CDD" id="cd03228">
    <property type="entry name" value="ABCC_MRP_Like"/>
    <property type="match status" value="1"/>
</dbReference>
<dbReference type="GO" id="GO:0005524">
    <property type="term" value="F:ATP binding"/>
    <property type="evidence" value="ECO:0007669"/>
    <property type="project" value="UniProtKB-KW"/>
</dbReference>
<dbReference type="InterPro" id="IPR027417">
    <property type="entry name" value="P-loop_NTPase"/>
</dbReference>
<dbReference type="InterPro" id="IPR003439">
    <property type="entry name" value="ABC_transporter-like_ATP-bd"/>
</dbReference>
<dbReference type="GO" id="GO:0140359">
    <property type="term" value="F:ABC-type transporter activity"/>
    <property type="evidence" value="ECO:0007669"/>
    <property type="project" value="InterPro"/>
</dbReference>
<dbReference type="AlphaFoldDB" id="A0A7W6DKG8"/>
<dbReference type="SUPFAM" id="SSF90123">
    <property type="entry name" value="ABC transporter transmembrane region"/>
    <property type="match status" value="1"/>
</dbReference>
<dbReference type="PANTHER" id="PTHR24221:SF654">
    <property type="entry name" value="ATP-BINDING CASSETTE SUB-FAMILY B MEMBER 6"/>
    <property type="match status" value="1"/>
</dbReference>
<feature type="transmembrane region" description="Helical" evidence="7">
    <location>
        <begin position="42"/>
        <end position="63"/>
    </location>
</feature>
<evidence type="ECO:0000256" key="4">
    <source>
        <dbReference type="ARBA" id="ARBA00022840"/>
    </source>
</evidence>
<feature type="transmembrane region" description="Helical" evidence="7">
    <location>
        <begin position="279"/>
        <end position="300"/>
    </location>
</feature>
<dbReference type="PROSITE" id="PS50893">
    <property type="entry name" value="ABC_TRANSPORTER_2"/>
    <property type="match status" value="1"/>
</dbReference>
<keyword evidence="11" id="KW-1185">Reference proteome</keyword>
<keyword evidence="6 7" id="KW-0472">Membrane</keyword>
<dbReference type="GO" id="GO:0005886">
    <property type="term" value="C:plasma membrane"/>
    <property type="evidence" value="ECO:0007669"/>
    <property type="project" value="UniProtKB-SubCell"/>
</dbReference>
<dbReference type="Gene3D" id="1.20.1560.10">
    <property type="entry name" value="ABC transporter type 1, transmembrane domain"/>
    <property type="match status" value="1"/>
</dbReference>
<keyword evidence="2 7" id="KW-0812">Transmembrane</keyword>
<dbReference type="PROSITE" id="PS00211">
    <property type="entry name" value="ABC_TRANSPORTER_1"/>
    <property type="match status" value="1"/>
</dbReference>
<feature type="transmembrane region" description="Helical" evidence="7">
    <location>
        <begin position="167"/>
        <end position="184"/>
    </location>
</feature>
<dbReference type="PROSITE" id="PS50929">
    <property type="entry name" value="ABC_TM1F"/>
    <property type="match status" value="1"/>
</dbReference>
<dbReference type="RefSeq" id="WP_183962803.1">
    <property type="nucleotide sequence ID" value="NZ_BAABBZ010000012.1"/>
</dbReference>
<evidence type="ECO:0000313" key="11">
    <source>
        <dbReference type="Proteomes" id="UP000541426"/>
    </source>
</evidence>
<dbReference type="SUPFAM" id="SSF52540">
    <property type="entry name" value="P-loop containing nucleoside triphosphate hydrolases"/>
    <property type="match status" value="1"/>
</dbReference>
<comment type="subcellular location">
    <subcellularLocation>
        <location evidence="1">Cell membrane</location>
        <topology evidence="1">Multi-pass membrane protein</topology>
    </subcellularLocation>
</comment>
<dbReference type="GO" id="GO:0016887">
    <property type="term" value="F:ATP hydrolysis activity"/>
    <property type="evidence" value="ECO:0007669"/>
    <property type="project" value="InterPro"/>
</dbReference>
<keyword evidence="3" id="KW-0547">Nucleotide-binding</keyword>
<dbReference type="InterPro" id="IPR003593">
    <property type="entry name" value="AAA+_ATPase"/>
</dbReference>
<dbReference type="Gene3D" id="3.40.50.300">
    <property type="entry name" value="P-loop containing nucleotide triphosphate hydrolases"/>
    <property type="match status" value="1"/>
</dbReference>
<comment type="caution">
    <text evidence="10">The sequence shown here is derived from an EMBL/GenBank/DDBJ whole genome shotgun (WGS) entry which is preliminary data.</text>
</comment>
<dbReference type="InterPro" id="IPR039421">
    <property type="entry name" value="Type_1_exporter"/>
</dbReference>
<sequence>MNALWQIVTLILRGQSKALLRGFALSVTVLTMGAALLGLSGWFITAASVAGLAGTGALFNVFVPSSMVRFLAMGRTAARYGERVLTHDATLRALSDLRVSLLRGLLAQPWRALERLRANAVLNRVTADVDALGGVLLRLVLPGAAGVLVVTGAGVVLAWLVHPWVGLWVAGMWLLCPTLIFVLGQRLARKPARRQEAALQAARSRMVDMVAAREDLAVYGQLSTAQRRVDDAFWREATARRALDAVERRMGFGLDMIGTLVVGGALAIGATLAEAGTLSAAQVALGALAALALGEAVAPVRRALAEVGRMTQAARRVAPSLTTVRAEPSAVAPKGVLMLDAVTSGRFAPVTVRVAPGETVALTGPSGRGKSTLLYMAAGVLLPAEGRVSLGGQAPDEEAIWRQSVVMVPQRHALIAGTVRDNLAMAGPSTDEAMLAALDSVALYDVIAAKGGLDARLGFRGTGLSGGEARRLVLARALLAQPRVLLLDEPTEGLDRETARRVMAGLRAALPDAAFLIAAHRAEDISQADCVIGLQGRAATGLKF</sequence>
<protein>
    <submittedName>
        <fullName evidence="10">ATP-binding cassette subfamily C protein CydC</fullName>
    </submittedName>
</protein>
<gene>
    <name evidence="10" type="ORF">GGQ68_000500</name>
</gene>
<feature type="transmembrane region" description="Helical" evidence="7">
    <location>
        <begin position="250"/>
        <end position="273"/>
    </location>
</feature>
<dbReference type="InterPro" id="IPR036640">
    <property type="entry name" value="ABC1_TM_sf"/>
</dbReference>
<evidence type="ECO:0000313" key="10">
    <source>
        <dbReference type="EMBL" id="MBB3984189.1"/>
    </source>
</evidence>
<evidence type="ECO:0000256" key="7">
    <source>
        <dbReference type="SAM" id="Phobius"/>
    </source>
</evidence>
<keyword evidence="4 10" id="KW-0067">ATP-binding</keyword>
<feature type="transmembrane region" description="Helical" evidence="7">
    <location>
        <begin position="18"/>
        <end position="36"/>
    </location>
</feature>
<feature type="domain" description="ABC transmembrane type-1" evidence="9">
    <location>
        <begin position="27"/>
        <end position="309"/>
    </location>
</feature>
<accession>A0A7W6DKG8</accession>
<organism evidence="10 11">
    <name type="scientific">Sagittula marina</name>
    <dbReference type="NCBI Taxonomy" id="943940"/>
    <lineage>
        <taxon>Bacteria</taxon>
        <taxon>Pseudomonadati</taxon>
        <taxon>Pseudomonadota</taxon>
        <taxon>Alphaproteobacteria</taxon>
        <taxon>Rhodobacterales</taxon>
        <taxon>Roseobacteraceae</taxon>
        <taxon>Sagittula</taxon>
    </lineage>
</organism>
<evidence type="ECO:0000259" key="9">
    <source>
        <dbReference type="PROSITE" id="PS50929"/>
    </source>
</evidence>
<name>A0A7W6DKG8_9RHOB</name>
<dbReference type="GO" id="GO:0034040">
    <property type="term" value="F:ATPase-coupled lipid transmembrane transporter activity"/>
    <property type="evidence" value="ECO:0007669"/>
    <property type="project" value="TreeGrafter"/>
</dbReference>
<dbReference type="EMBL" id="JACIEJ010000001">
    <property type="protein sequence ID" value="MBB3984189.1"/>
    <property type="molecule type" value="Genomic_DNA"/>
</dbReference>
<feature type="domain" description="ABC transporter" evidence="8">
    <location>
        <begin position="331"/>
        <end position="542"/>
    </location>
</feature>
<dbReference type="Pfam" id="PF00005">
    <property type="entry name" value="ABC_tran"/>
    <property type="match status" value="1"/>
</dbReference>
<keyword evidence="5 7" id="KW-1133">Transmembrane helix</keyword>
<dbReference type="PANTHER" id="PTHR24221">
    <property type="entry name" value="ATP-BINDING CASSETTE SUB-FAMILY B"/>
    <property type="match status" value="1"/>
</dbReference>
<dbReference type="SMART" id="SM00382">
    <property type="entry name" value="AAA"/>
    <property type="match status" value="1"/>
</dbReference>
<dbReference type="Pfam" id="PF00664">
    <property type="entry name" value="ABC_membrane"/>
    <property type="match status" value="1"/>
</dbReference>
<evidence type="ECO:0000259" key="8">
    <source>
        <dbReference type="PROSITE" id="PS50893"/>
    </source>
</evidence>